<feature type="transmembrane region" description="Helical" evidence="7">
    <location>
        <begin position="412"/>
        <end position="431"/>
    </location>
</feature>
<sequence>MLSGNPSKRLENAMGAPEQKYVVVRNMISFWIFGMCNNFAYNVMLGAAQDILKRSSGSVAEEGNSTDHCVENITFRDCAPASAGVVLLCNIIPCLIVKLFCPFFMHHIPYAVRHFIICLAQTASLLVTAFADSVPTALCGVLLASFSCGFGETTRTISTWSSGSGMAGLAGTFSYAVLTDVNLLGLTPTNAMLVMLIVPISFTFSYYCLLVRAPTVPAISACKPSTWLDLSTPYKRDIDKDSCSDVEVKGAVAKDVKVEAQNRPLEEQLMVIKDLMKYMIPFGTVYFMQYFIKQGLGTFCACSVALPSSKQTSTEQNVNKENIFRGVVLVVKYALRKWIELVVFDCSHGFHTSPDSQYRWYQVFYQIGVFLSRSSIDLVKLNMLCISLTAVIQTSFAAVMFFTAIYSFIPHFAIVCAMMFLVGIVGGSNYANTFYHIHRKAS</sequence>
<dbReference type="Proteomes" id="UP000054495">
    <property type="component" value="Unassembled WGS sequence"/>
</dbReference>
<dbReference type="SUPFAM" id="SSF103473">
    <property type="entry name" value="MFS general substrate transporter"/>
    <property type="match status" value="1"/>
</dbReference>
<feature type="transmembrane region" description="Helical" evidence="7">
    <location>
        <begin position="157"/>
        <end position="178"/>
    </location>
</feature>
<comment type="similarity">
    <text evidence="2 7">Belongs to the battenin family.</text>
</comment>
<keyword evidence="4 7" id="KW-0812">Transmembrane</keyword>
<reference evidence="8 9" key="1">
    <citation type="submission" date="2013-05" db="EMBL/GenBank/DDBJ databases">
        <title>Draft genome of the parasitic nematode Anyclostoma ceylanicum.</title>
        <authorList>
            <person name="Mitreva M."/>
        </authorList>
    </citation>
    <scope>NUCLEOTIDE SEQUENCE [LARGE SCALE GENOMIC DNA]</scope>
</reference>
<dbReference type="AlphaFoldDB" id="A0A0D6LJ48"/>
<dbReference type="EMBL" id="KE125073">
    <property type="protein sequence ID" value="EPB72014.1"/>
    <property type="molecule type" value="Genomic_DNA"/>
</dbReference>
<feature type="transmembrane region" description="Helical" evidence="7">
    <location>
        <begin position="381"/>
        <end position="406"/>
    </location>
</feature>
<dbReference type="PANTHER" id="PTHR10981:SF0">
    <property type="entry name" value="BATTENIN"/>
    <property type="match status" value="1"/>
</dbReference>
<evidence type="ECO:0000256" key="7">
    <source>
        <dbReference type="RuleBase" id="RU361113"/>
    </source>
</evidence>
<name>A0A0D6LJ48_9BILA</name>
<feature type="transmembrane region" description="Helical" evidence="7">
    <location>
        <begin position="190"/>
        <end position="210"/>
    </location>
</feature>
<evidence type="ECO:0000256" key="3">
    <source>
        <dbReference type="ARBA" id="ARBA00022448"/>
    </source>
</evidence>
<gene>
    <name evidence="8" type="ORF">ANCCEY_08887</name>
</gene>
<feature type="transmembrane region" description="Helical" evidence="7">
    <location>
        <begin position="28"/>
        <end position="48"/>
    </location>
</feature>
<dbReference type="GO" id="GO:0051453">
    <property type="term" value="P:regulation of intracellular pH"/>
    <property type="evidence" value="ECO:0007669"/>
    <property type="project" value="TreeGrafter"/>
</dbReference>
<feature type="transmembrane region" description="Helical" evidence="7">
    <location>
        <begin position="85"/>
        <end position="105"/>
    </location>
</feature>
<dbReference type="InterPro" id="IPR003492">
    <property type="entry name" value="Battenin_disease_Cln3"/>
</dbReference>
<keyword evidence="3" id="KW-0813">Transport</keyword>
<dbReference type="PRINTS" id="PR01315">
    <property type="entry name" value="BATTENIN"/>
</dbReference>
<evidence type="ECO:0000256" key="2">
    <source>
        <dbReference type="ARBA" id="ARBA00007467"/>
    </source>
</evidence>
<comment type="subcellular location">
    <subcellularLocation>
        <location evidence="1">Endomembrane system</location>
        <topology evidence="1">Multi-pass membrane protein</topology>
    </subcellularLocation>
    <subcellularLocation>
        <location evidence="7">Lysosome membrane</location>
        <topology evidence="7">Multi-pass membrane protein</topology>
    </subcellularLocation>
</comment>
<evidence type="ECO:0000256" key="1">
    <source>
        <dbReference type="ARBA" id="ARBA00004127"/>
    </source>
</evidence>
<dbReference type="GO" id="GO:0012505">
    <property type="term" value="C:endomembrane system"/>
    <property type="evidence" value="ECO:0007669"/>
    <property type="project" value="UniProtKB-SubCell"/>
</dbReference>
<evidence type="ECO:0000256" key="4">
    <source>
        <dbReference type="ARBA" id="ARBA00022692"/>
    </source>
</evidence>
<dbReference type="Pfam" id="PF02487">
    <property type="entry name" value="CLN3"/>
    <property type="match status" value="2"/>
</dbReference>
<accession>A0A0D6LJ48</accession>
<dbReference type="PANTHER" id="PTHR10981">
    <property type="entry name" value="BATTENIN"/>
    <property type="match status" value="1"/>
</dbReference>
<feature type="transmembrane region" description="Helical" evidence="7">
    <location>
        <begin position="125"/>
        <end position="145"/>
    </location>
</feature>
<evidence type="ECO:0000256" key="6">
    <source>
        <dbReference type="ARBA" id="ARBA00023136"/>
    </source>
</evidence>
<proteinExistence type="inferred from homology"/>
<keyword evidence="5 7" id="KW-1133">Transmembrane helix</keyword>
<protein>
    <recommendedName>
        <fullName evidence="7">Battenin</fullName>
    </recommendedName>
</protein>
<keyword evidence="7" id="KW-0458">Lysosome</keyword>
<evidence type="ECO:0000313" key="9">
    <source>
        <dbReference type="Proteomes" id="UP000054495"/>
    </source>
</evidence>
<dbReference type="GO" id="GO:0007040">
    <property type="term" value="P:lysosome organization"/>
    <property type="evidence" value="ECO:0007669"/>
    <property type="project" value="TreeGrafter"/>
</dbReference>
<keyword evidence="6 7" id="KW-0472">Membrane</keyword>
<keyword evidence="9" id="KW-1185">Reference proteome</keyword>
<dbReference type="InterPro" id="IPR036259">
    <property type="entry name" value="MFS_trans_sf"/>
</dbReference>
<dbReference type="GO" id="GO:0005765">
    <property type="term" value="C:lysosomal membrane"/>
    <property type="evidence" value="ECO:0007669"/>
    <property type="project" value="UniProtKB-SubCell"/>
</dbReference>
<organism evidence="8 9">
    <name type="scientific">Ancylostoma ceylanicum</name>
    <dbReference type="NCBI Taxonomy" id="53326"/>
    <lineage>
        <taxon>Eukaryota</taxon>
        <taxon>Metazoa</taxon>
        <taxon>Ecdysozoa</taxon>
        <taxon>Nematoda</taxon>
        <taxon>Chromadorea</taxon>
        <taxon>Rhabditida</taxon>
        <taxon>Rhabditina</taxon>
        <taxon>Rhabditomorpha</taxon>
        <taxon>Strongyloidea</taxon>
        <taxon>Ancylostomatidae</taxon>
        <taxon>Ancylostomatinae</taxon>
        <taxon>Ancylostoma</taxon>
    </lineage>
</organism>
<evidence type="ECO:0000313" key="8">
    <source>
        <dbReference type="EMBL" id="EPB72014.1"/>
    </source>
</evidence>
<evidence type="ECO:0000256" key="5">
    <source>
        <dbReference type="ARBA" id="ARBA00022989"/>
    </source>
</evidence>